<evidence type="ECO:0000313" key="3">
    <source>
        <dbReference type="Proteomes" id="UP000033475"/>
    </source>
</evidence>
<keyword evidence="1" id="KW-0472">Membrane</keyword>
<sequence>MHESKNLLDVIPAKAGIHYKARLIELLILKTCCIYTFFWIPAFAGMT</sequence>
<gene>
    <name evidence="2" type="ORF">RFEPED_1447</name>
</gene>
<evidence type="ECO:0000313" key="2">
    <source>
        <dbReference type="EMBL" id="KJV59050.1"/>
    </source>
</evidence>
<keyword evidence="1" id="KW-0812">Transmembrane</keyword>
<dbReference type="EMBL" id="LANQ01000001">
    <property type="protein sequence ID" value="KJV59050.1"/>
    <property type="molecule type" value="Genomic_DNA"/>
</dbReference>
<dbReference type="AlphaFoldDB" id="A0A0F3MTK4"/>
<dbReference type="PATRIC" id="fig|1359196.3.peg.1399"/>
<feature type="transmembrane region" description="Helical" evidence="1">
    <location>
        <begin position="23"/>
        <end position="44"/>
    </location>
</feature>
<reference evidence="2 3" key="1">
    <citation type="submission" date="2015-01" db="EMBL/GenBank/DDBJ databases">
        <title>Genome Sequencing of Rickettsiales.</title>
        <authorList>
            <person name="Daugherty S.C."/>
            <person name="Su Q."/>
            <person name="Abolude K."/>
            <person name="Beier-Sexton M."/>
            <person name="Carlyon J.A."/>
            <person name="Carter R."/>
            <person name="Day N.P."/>
            <person name="Dumler S.J."/>
            <person name="Dyachenko V."/>
            <person name="Godinez A."/>
            <person name="Kurtti T.J."/>
            <person name="Lichay M."/>
            <person name="Mullins K.E."/>
            <person name="Ott S."/>
            <person name="Pappas-Brown V."/>
            <person name="Paris D.H."/>
            <person name="Patel P."/>
            <person name="Richards A.L."/>
            <person name="Sadzewicz L."/>
            <person name="Sears K."/>
            <person name="Seidman D."/>
            <person name="Sengamalay N."/>
            <person name="Stenos J."/>
            <person name="Tallon L.J."/>
            <person name="Vincent G."/>
            <person name="Fraser C.M."/>
            <person name="Munderloh U."/>
            <person name="Dunning-Hotopp J.C."/>
        </authorList>
    </citation>
    <scope>NUCLEOTIDE SEQUENCE [LARGE SCALE GENOMIC DNA]</scope>
    <source>
        <strain evidence="2 3">Pedreira</strain>
    </source>
</reference>
<accession>A0A0F3MTK4</accession>
<protein>
    <submittedName>
        <fullName evidence="2">Uncharacterized protein</fullName>
    </submittedName>
</protein>
<name>A0A0F3MTK4_RICFI</name>
<dbReference type="Proteomes" id="UP000033475">
    <property type="component" value="Unassembled WGS sequence"/>
</dbReference>
<proteinExistence type="predicted"/>
<organism evidence="2 3">
    <name type="scientific">Rickettsia felis str. Pedreira</name>
    <dbReference type="NCBI Taxonomy" id="1359196"/>
    <lineage>
        <taxon>Bacteria</taxon>
        <taxon>Pseudomonadati</taxon>
        <taxon>Pseudomonadota</taxon>
        <taxon>Alphaproteobacteria</taxon>
        <taxon>Rickettsiales</taxon>
        <taxon>Rickettsiaceae</taxon>
        <taxon>Rickettsieae</taxon>
        <taxon>Rickettsia</taxon>
        <taxon>spotted fever group</taxon>
    </lineage>
</organism>
<evidence type="ECO:0000256" key="1">
    <source>
        <dbReference type="SAM" id="Phobius"/>
    </source>
</evidence>
<keyword evidence="1" id="KW-1133">Transmembrane helix</keyword>
<comment type="caution">
    <text evidence="2">The sequence shown here is derived from an EMBL/GenBank/DDBJ whole genome shotgun (WGS) entry which is preliminary data.</text>
</comment>